<dbReference type="InterPro" id="IPR006311">
    <property type="entry name" value="TAT_signal"/>
</dbReference>
<keyword evidence="3" id="KW-1185">Reference proteome</keyword>
<dbReference type="PROSITE" id="PS51318">
    <property type="entry name" value="TAT"/>
    <property type="match status" value="1"/>
</dbReference>
<feature type="signal peptide" evidence="1">
    <location>
        <begin position="1"/>
        <end position="20"/>
    </location>
</feature>
<dbReference type="EMBL" id="JAWHPR010000001">
    <property type="protein sequence ID" value="MDU8687517.1"/>
    <property type="molecule type" value="Genomic_DNA"/>
</dbReference>
<dbReference type="RefSeq" id="WP_249238370.1">
    <property type="nucleotide sequence ID" value="NZ_CP094473.1"/>
</dbReference>
<reference evidence="2 3" key="1">
    <citation type="submission" date="2023-10" db="EMBL/GenBank/DDBJ databases">
        <title>Host Genetic Regulation of Human Gut Microbial Structural Variation.</title>
        <authorList>
            <person name="Harmsen H.J.M."/>
        </authorList>
    </citation>
    <scope>NUCLEOTIDE SEQUENCE [LARGE SCALE GENOMIC DNA]</scope>
    <source>
        <strain evidence="2 3">HTF-F</strain>
    </source>
</reference>
<dbReference type="NCBIfam" id="TIGR01409">
    <property type="entry name" value="TAT_signal_seq"/>
    <property type="match status" value="1"/>
</dbReference>
<feature type="chain" id="PRO_5045646933" evidence="1">
    <location>
        <begin position="21"/>
        <end position="144"/>
    </location>
</feature>
<comment type="caution">
    <text evidence="2">The sequence shown here is derived from an EMBL/GenBank/DDBJ whole genome shotgun (WGS) entry which is preliminary data.</text>
</comment>
<sequence>MILSRRSFLKVAGLSAVAVAGASMFTGCSVNNLFSTGVVYSAKEGSGIDKALIKALNENKFANAVPGHSDLYSNDDAKCKSTVQNQLNGAQLLSDIPGAKDVEVDTATITFKLNEKGEKVVENGKQVYVISAVLKKKTSTSTNG</sequence>
<evidence type="ECO:0000313" key="2">
    <source>
        <dbReference type="EMBL" id="MDU8687517.1"/>
    </source>
</evidence>
<gene>
    <name evidence="2" type="ORF">RX402_01940</name>
</gene>
<protein>
    <submittedName>
        <fullName evidence="2">Twin-arginine translocation signal domain-containing protein</fullName>
    </submittedName>
</protein>
<organism evidence="2 3">
    <name type="scientific">Faecalibacterium wellingii</name>
    <dbReference type="NCBI Taxonomy" id="2929491"/>
    <lineage>
        <taxon>Bacteria</taxon>
        <taxon>Bacillati</taxon>
        <taxon>Bacillota</taxon>
        <taxon>Clostridia</taxon>
        <taxon>Eubacteriales</taxon>
        <taxon>Oscillospiraceae</taxon>
        <taxon>Faecalibacterium</taxon>
    </lineage>
</organism>
<dbReference type="PROSITE" id="PS51257">
    <property type="entry name" value="PROKAR_LIPOPROTEIN"/>
    <property type="match status" value="1"/>
</dbReference>
<dbReference type="Proteomes" id="UP001263246">
    <property type="component" value="Unassembled WGS sequence"/>
</dbReference>
<evidence type="ECO:0000256" key="1">
    <source>
        <dbReference type="SAM" id="SignalP"/>
    </source>
</evidence>
<evidence type="ECO:0000313" key="3">
    <source>
        <dbReference type="Proteomes" id="UP001263246"/>
    </source>
</evidence>
<accession>A0ABU3TW39</accession>
<keyword evidence="1" id="KW-0732">Signal</keyword>
<proteinExistence type="predicted"/>
<name>A0ABU3TW39_9FIRM</name>
<dbReference type="InterPro" id="IPR019546">
    <property type="entry name" value="TAT_signal_bac_arc"/>
</dbReference>